<evidence type="ECO:0000256" key="1">
    <source>
        <dbReference type="SAM" id="MobiDB-lite"/>
    </source>
</evidence>
<dbReference type="EMBL" id="JBHSWN010000001">
    <property type="protein sequence ID" value="MFC6791269.1"/>
    <property type="molecule type" value="Genomic_DNA"/>
</dbReference>
<accession>A0ABW2BN52</accession>
<dbReference type="SUPFAM" id="SSF53448">
    <property type="entry name" value="Nucleotide-diphospho-sugar transferases"/>
    <property type="match status" value="1"/>
</dbReference>
<dbReference type="Gene3D" id="3.90.550.20">
    <property type="match status" value="1"/>
</dbReference>
<proteinExistence type="predicted"/>
<name>A0ABW2BN52_9HYPH</name>
<feature type="region of interest" description="Disordered" evidence="1">
    <location>
        <begin position="1"/>
        <end position="37"/>
    </location>
</feature>
<gene>
    <name evidence="2" type="ORF">ACFQE0_17570</name>
</gene>
<organism evidence="2 3">
    <name type="scientific">Methylobacterium komagatae</name>
    <dbReference type="NCBI Taxonomy" id="374425"/>
    <lineage>
        <taxon>Bacteria</taxon>
        <taxon>Pseudomonadati</taxon>
        <taxon>Pseudomonadota</taxon>
        <taxon>Alphaproteobacteria</taxon>
        <taxon>Hyphomicrobiales</taxon>
        <taxon>Methylobacteriaceae</taxon>
        <taxon>Methylobacterium</taxon>
    </lineage>
</organism>
<keyword evidence="3" id="KW-1185">Reference proteome</keyword>
<dbReference type="InterPro" id="IPR029044">
    <property type="entry name" value="Nucleotide-diphossugar_trans"/>
</dbReference>
<feature type="compositionally biased region" description="Basic and acidic residues" evidence="1">
    <location>
        <begin position="16"/>
        <end position="30"/>
    </location>
</feature>
<comment type="caution">
    <text evidence="2">The sequence shown here is derived from an EMBL/GenBank/DDBJ whole genome shotgun (WGS) entry which is preliminary data.</text>
</comment>
<evidence type="ECO:0000313" key="2">
    <source>
        <dbReference type="EMBL" id="MFC6791269.1"/>
    </source>
</evidence>
<dbReference type="InterPro" id="IPR051706">
    <property type="entry name" value="Glycosyltransferase_domain"/>
</dbReference>
<dbReference type="PANTHER" id="PTHR32385">
    <property type="entry name" value="MANNOSYL PHOSPHORYLINOSITOL CERAMIDE SYNTHASE"/>
    <property type="match status" value="1"/>
</dbReference>
<reference evidence="3" key="1">
    <citation type="journal article" date="2019" name="Int. J. Syst. Evol. Microbiol.">
        <title>The Global Catalogue of Microorganisms (GCM) 10K type strain sequencing project: providing services to taxonomists for standard genome sequencing and annotation.</title>
        <authorList>
            <consortium name="The Broad Institute Genomics Platform"/>
            <consortium name="The Broad Institute Genome Sequencing Center for Infectious Disease"/>
            <person name="Wu L."/>
            <person name="Ma J."/>
        </authorList>
    </citation>
    <scope>NUCLEOTIDE SEQUENCE [LARGE SCALE GENOMIC DNA]</scope>
    <source>
        <strain evidence="3">CCUG 48316</strain>
    </source>
</reference>
<protein>
    <recommendedName>
        <fullName evidence="4">Mannosyltransferase</fullName>
    </recommendedName>
</protein>
<sequence length="316" mass="35393">MMARLPDTRGGTGRRPGHEEPPAARGRPENLDPYSPGFEECDQLRSAYVRTLTLRQIESPTGPDGHHSGSARIPKRLVRYWHDPSDLPDDVRACLDSWDRLGDEGFEFHMFDDASAAAYIAATYDARESEAFARCRHPAMRCDYLRLCFMLVEGGLYVDADDVLLGDGWKHLFENGRLKLQPLCYDTRTGRMVAASEIWRADLAVDGCIFYVNNDPIAAPAGHPVLRRALHRATDRLLGDDLLPEIQSTTGPGNLTAALSAHARQLETAGLPWDFELLRDWDAIAETRWHLSYRNDARNWRNMGASDSLKGGKTTS</sequence>
<dbReference type="Proteomes" id="UP001596292">
    <property type="component" value="Unassembled WGS sequence"/>
</dbReference>
<evidence type="ECO:0000313" key="3">
    <source>
        <dbReference type="Proteomes" id="UP001596292"/>
    </source>
</evidence>
<dbReference type="PANTHER" id="PTHR32385:SF15">
    <property type="entry name" value="INOSITOL PHOSPHOCERAMIDE MANNOSYLTRANSFERASE 1"/>
    <property type="match status" value="1"/>
</dbReference>
<evidence type="ECO:0008006" key="4">
    <source>
        <dbReference type="Google" id="ProtNLM"/>
    </source>
</evidence>